<keyword evidence="5" id="KW-0406">Ion transport</keyword>
<proteinExistence type="inferred from homology"/>
<keyword evidence="9" id="KW-0378">Hydrolase</keyword>
<reference evidence="9" key="1">
    <citation type="submission" date="2013-08" db="EMBL/GenBank/DDBJ databases">
        <authorList>
            <person name="Mendez C."/>
            <person name="Richter M."/>
            <person name="Ferrer M."/>
            <person name="Sanchez J."/>
        </authorList>
    </citation>
    <scope>NUCLEOTIDE SEQUENCE</scope>
</reference>
<protein>
    <submittedName>
        <fullName evidence="9">ATPase, F1 complex, gamma subunit</fullName>
        <ecNumber evidence="9">3.6.3.14</ecNumber>
    </submittedName>
</protein>
<dbReference type="PROSITE" id="PS00153">
    <property type="entry name" value="ATPASE_GAMMA"/>
    <property type="match status" value="1"/>
</dbReference>
<comment type="subcellular location">
    <subcellularLocation>
        <location evidence="1">Membrane</location>
        <topology evidence="1">Peripheral membrane protein</topology>
    </subcellularLocation>
</comment>
<evidence type="ECO:0000313" key="9">
    <source>
        <dbReference type="EMBL" id="EQD42295.1"/>
    </source>
</evidence>
<dbReference type="CDD" id="cd12151">
    <property type="entry name" value="F1-ATPase_gamma"/>
    <property type="match status" value="1"/>
</dbReference>
<organism evidence="9">
    <name type="scientific">mine drainage metagenome</name>
    <dbReference type="NCBI Taxonomy" id="410659"/>
    <lineage>
        <taxon>unclassified sequences</taxon>
        <taxon>metagenomes</taxon>
        <taxon>ecological metagenomes</taxon>
    </lineage>
</organism>
<name>T1AJV0_9ZZZZ</name>
<reference evidence="9" key="2">
    <citation type="journal article" date="2014" name="ISME J.">
        <title>Microbial stratification in low pH oxic and suboxic macroscopic growths along an acid mine drainage.</title>
        <authorList>
            <person name="Mendez-Garcia C."/>
            <person name="Mesa V."/>
            <person name="Sprenger R.R."/>
            <person name="Richter M."/>
            <person name="Diez M.S."/>
            <person name="Solano J."/>
            <person name="Bargiela R."/>
            <person name="Golyshina O.V."/>
            <person name="Manteca A."/>
            <person name="Ramos J.L."/>
            <person name="Gallego J.R."/>
            <person name="Llorente I."/>
            <person name="Martins Dos Santos V.A."/>
            <person name="Jensen O.N."/>
            <person name="Pelaez A.I."/>
            <person name="Sanchez J."/>
            <person name="Ferrer M."/>
        </authorList>
    </citation>
    <scope>NUCLEOTIDE SEQUENCE</scope>
</reference>
<dbReference type="Gene3D" id="1.10.287.80">
    <property type="entry name" value="ATP synthase, gamma subunit, helix hairpin domain"/>
    <property type="match status" value="1"/>
</dbReference>
<evidence type="ECO:0000256" key="5">
    <source>
        <dbReference type="ARBA" id="ARBA00023065"/>
    </source>
</evidence>
<evidence type="ECO:0000256" key="2">
    <source>
        <dbReference type="ARBA" id="ARBA00007681"/>
    </source>
</evidence>
<evidence type="ECO:0000256" key="3">
    <source>
        <dbReference type="ARBA" id="ARBA00022448"/>
    </source>
</evidence>
<keyword evidence="7" id="KW-0139">CF(1)</keyword>
<dbReference type="InterPro" id="IPR023632">
    <property type="entry name" value="ATP_synth_F1_gsu_CS"/>
</dbReference>
<evidence type="ECO:0000256" key="7">
    <source>
        <dbReference type="ARBA" id="ARBA00023196"/>
    </source>
</evidence>
<keyword evidence="4" id="KW-0375">Hydrogen ion transport</keyword>
<evidence type="ECO:0000256" key="8">
    <source>
        <dbReference type="ARBA" id="ARBA00023310"/>
    </source>
</evidence>
<dbReference type="Gene3D" id="3.40.1380.10">
    <property type="match status" value="1"/>
</dbReference>
<dbReference type="AlphaFoldDB" id="T1AJV0"/>
<dbReference type="PRINTS" id="PR00126">
    <property type="entry name" value="ATPASEGAMMA"/>
</dbReference>
<evidence type="ECO:0000256" key="1">
    <source>
        <dbReference type="ARBA" id="ARBA00004170"/>
    </source>
</evidence>
<evidence type="ECO:0000256" key="6">
    <source>
        <dbReference type="ARBA" id="ARBA00023136"/>
    </source>
</evidence>
<dbReference type="InterPro" id="IPR035968">
    <property type="entry name" value="ATP_synth_F1_ATPase_gsu"/>
</dbReference>
<dbReference type="GO" id="GO:0046933">
    <property type="term" value="F:proton-transporting ATP synthase activity, rotational mechanism"/>
    <property type="evidence" value="ECO:0007669"/>
    <property type="project" value="InterPro"/>
</dbReference>
<sequence>LNVNTMRAAHAFMLRRFGPRYQTVAIGRKAVEFSSRMQVQLVHHRVGLPDKVGMAELRGSVESAVGAYMRGEVREIVLAYSQFKNLLVQLPTVQVLVPVPPAAADQGPQTQGDYIYEPDAQAVLERLMPAYLESQVLRAVLETQASFYSAQMVAMRNASSSAGDVIRELSLTANKVRQASITRELMEIIGGAEALQAARR</sequence>
<keyword evidence="6" id="KW-0472">Membrane</keyword>
<dbReference type="EC" id="3.6.3.14" evidence="9"/>
<dbReference type="PANTHER" id="PTHR11693">
    <property type="entry name" value="ATP SYNTHASE GAMMA CHAIN"/>
    <property type="match status" value="1"/>
</dbReference>
<dbReference type="PANTHER" id="PTHR11693:SF22">
    <property type="entry name" value="ATP SYNTHASE SUBUNIT GAMMA, MITOCHONDRIAL"/>
    <property type="match status" value="1"/>
</dbReference>
<dbReference type="SUPFAM" id="SSF52943">
    <property type="entry name" value="ATP synthase (F1-ATPase), gamma subunit"/>
    <property type="match status" value="1"/>
</dbReference>
<dbReference type="Pfam" id="PF00231">
    <property type="entry name" value="ATP-synt"/>
    <property type="match status" value="1"/>
</dbReference>
<keyword evidence="3" id="KW-0813">Transport</keyword>
<accession>T1AJV0</accession>
<comment type="caution">
    <text evidence="9">The sequence shown here is derived from an EMBL/GenBank/DDBJ whole genome shotgun (WGS) entry which is preliminary data.</text>
</comment>
<feature type="non-terminal residue" evidence="9">
    <location>
        <position position="1"/>
    </location>
</feature>
<dbReference type="GO" id="GO:0045259">
    <property type="term" value="C:proton-transporting ATP synthase complex"/>
    <property type="evidence" value="ECO:0007669"/>
    <property type="project" value="UniProtKB-KW"/>
</dbReference>
<dbReference type="EMBL" id="AUZY01009323">
    <property type="protein sequence ID" value="EQD42295.1"/>
    <property type="molecule type" value="Genomic_DNA"/>
</dbReference>
<dbReference type="InterPro" id="IPR000131">
    <property type="entry name" value="ATP_synth_F1_gsu"/>
</dbReference>
<dbReference type="GO" id="GO:0016787">
    <property type="term" value="F:hydrolase activity"/>
    <property type="evidence" value="ECO:0007669"/>
    <property type="project" value="UniProtKB-KW"/>
</dbReference>
<evidence type="ECO:0000256" key="4">
    <source>
        <dbReference type="ARBA" id="ARBA00022781"/>
    </source>
</evidence>
<gene>
    <name evidence="9" type="ORF">B1B_14115</name>
</gene>
<keyword evidence="8" id="KW-0066">ATP synthesis</keyword>
<comment type="similarity">
    <text evidence="2">Belongs to the ATPase gamma chain family.</text>
</comment>